<evidence type="ECO:0000313" key="1">
    <source>
        <dbReference type="EMBL" id="GBB86175.1"/>
    </source>
</evidence>
<comment type="caution">
    <text evidence="1">The sequence shown here is derived from an EMBL/GenBank/DDBJ whole genome shotgun (WGS) entry which is preliminary data.</text>
</comment>
<dbReference type="Proteomes" id="UP000247702">
    <property type="component" value="Unassembled WGS sequence"/>
</dbReference>
<protein>
    <submittedName>
        <fullName evidence="1">Uncharacterized protein</fullName>
    </submittedName>
</protein>
<keyword evidence="2" id="KW-1185">Reference proteome</keyword>
<proteinExistence type="predicted"/>
<name>A0A2Z6Q9E6_9GLOM</name>
<gene>
    <name evidence="1" type="ORF">RclHR1_12620002</name>
</gene>
<dbReference type="AlphaFoldDB" id="A0A2Z6Q9E6"/>
<accession>A0A2Z6Q9E6</accession>
<evidence type="ECO:0000313" key="2">
    <source>
        <dbReference type="Proteomes" id="UP000247702"/>
    </source>
</evidence>
<dbReference type="EMBL" id="BEXD01000294">
    <property type="protein sequence ID" value="GBB86175.1"/>
    <property type="molecule type" value="Genomic_DNA"/>
</dbReference>
<sequence length="150" mass="17447">MKKLPTLKQLENTNLIKVVDKFTDHLKVAKKLEPLVRFIDFDQIKGEILVEIIEPLEIVSFEIILSIYRHRVLSNDIYSNGIRGKPLKRDYALDESEAFGYAANHHNVRAKMMKVFSNGCYYVCFWSKHCIRYFWAGSQPTGCVLRLNGH</sequence>
<reference evidence="1 2" key="1">
    <citation type="submission" date="2017-11" db="EMBL/GenBank/DDBJ databases">
        <title>The genome of Rhizophagus clarus HR1 reveals common genetic basis of auxotrophy among arbuscular mycorrhizal fungi.</title>
        <authorList>
            <person name="Kobayashi Y."/>
        </authorList>
    </citation>
    <scope>NUCLEOTIDE SEQUENCE [LARGE SCALE GENOMIC DNA]</scope>
    <source>
        <strain evidence="1 2">HR1</strain>
    </source>
</reference>
<organism evidence="1 2">
    <name type="scientific">Rhizophagus clarus</name>
    <dbReference type="NCBI Taxonomy" id="94130"/>
    <lineage>
        <taxon>Eukaryota</taxon>
        <taxon>Fungi</taxon>
        <taxon>Fungi incertae sedis</taxon>
        <taxon>Mucoromycota</taxon>
        <taxon>Glomeromycotina</taxon>
        <taxon>Glomeromycetes</taxon>
        <taxon>Glomerales</taxon>
        <taxon>Glomeraceae</taxon>
        <taxon>Rhizophagus</taxon>
    </lineage>
</organism>